<dbReference type="OrthoDB" id="9789043at2"/>
<dbReference type="HOGENOM" id="CLU_110125_1_0_6"/>
<dbReference type="PIRSF" id="PIRSF029256">
    <property type="entry name" value="SpoU_TrmH_prd"/>
    <property type="match status" value="1"/>
</dbReference>
<dbReference type="GO" id="GO:0003723">
    <property type="term" value="F:RNA binding"/>
    <property type="evidence" value="ECO:0007669"/>
    <property type="project" value="InterPro"/>
</dbReference>
<dbReference type="AlphaFoldDB" id="A0A077PJW5"/>
<evidence type="ECO:0000259" key="8">
    <source>
        <dbReference type="Pfam" id="PF00588"/>
    </source>
</evidence>
<dbReference type="RefSeq" id="WP_038250564.1">
    <property type="nucleotide sequence ID" value="NZ_CAWLZI010000269.1"/>
</dbReference>
<comment type="subunit">
    <text evidence="6">Homodimer.</text>
</comment>
<feature type="binding site" evidence="6 7">
    <location>
        <position position="140"/>
    </location>
    <ligand>
        <name>S-adenosyl-L-methionine</name>
        <dbReference type="ChEBI" id="CHEBI:59789"/>
    </ligand>
</feature>
<evidence type="ECO:0000256" key="6">
    <source>
        <dbReference type="HAMAP-Rule" id="MF_01885"/>
    </source>
</evidence>
<evidence type="ECO:0000256" key="7">
    <source>
        <dbReference type="PIRSR" id="PIRSR029256-1"/>
    </source>
</evidence>
<dbReference type="Proteomes" id="UP000028500">
    <property type="component" value="Unassembled WGS sequence"/>
</dbReference>
<protein>
    <recommendedName>
        <fullName evidence="6">tRNA (cytidine(34)-2'-O)-methyltransferase</fullName>
        <ecNumber evidence="6">2.1.1.207</ecNumber>
    </recommendedName>
    <alternativeName>
        <fullName evidence="6">tRNA (cytidine/uridine-2'-O-)-methyltransferase TrmL</fullName>
    </alternativeName>
</protein>
<keyword evidence="4 6" id="KW-0949">S-adenosyl-L-methionine</keyword>
<comment type="caution">
    <text evidence="9">The sequence shown here is derived from an EMBL/GenBank/DDBJ whole genome shotgun (WGS) entry which is preliminary data.</text>
</comment>
<dbReference type="GO" id="GO:0002132">
    <property type="term" value="P:wobble position uridine ribose methylation"/>
    <property type="evidence" value="ECO:0007669"/>
    <property type="project" value="TreeGrafter"/>
</dbReference>
<sequence length="167" mass="18745">MLNIVLFEPEIPPNTGNIIRLCANTGCQLHLIQPLGFTWDDKRLRRAGLDYHEFANIKQHHDFHSFLESEGLSPVNSQSPTGVRLFALTTKGTPAHSNVSYQDGDYLMFGPETRGLPAYVLDNMPTEQKIRIPMLSDSRSMNLSNSVAVVVFEAWRQLGYSGALLRD</sequence>
<dbReference type="GO" id="GO:0005737">
    <property type="term" value="C:cytoplasm"/>
    <property type="evidence" value="ECO:0007669"/>
    <property type="project" value="UniProtKB-SubCell"/>
</dbReference>
<dbReference type="NCBIfam" id="TIGR00185">
    <property type="entry name" value="tRNA_yibK_trmL"/>
    <property type="match status" value="1"/>
</dbReference>
<name>A0A077PJW5_XENBV</name>
<proteinExistence type="inferred from homology"/>
<keyword evidence="5 6" id="KW-0819">tRNA processing</keyword>
<dbReference type="HAMAP" id="MF_01885">
    <property type="entry name" value="tRNA_methyltr_TrmL"/>
    <property type="match status" value="1"/>
</dbReference>
<comment type="subcellular location">
    <subcellularLocation>
        <location evidence="6">Cytoplasm</location>
    </subcellularLocation>
</comment>
<dbReference type="Gene3D" id="3.40.1280.10">
    <property type="match status" value="1"/>
</dbReference>
<evidence type="ECO:0000256" key="4">
    <source>
        <dbReference type="ARBA" id="ARBA00022691"/>
    </source>
</evidence>
<keyword evidence="3 6" id="KW-0808">Transferase</keyword>
<dbReference type="PANTHER" id="PTHR42971">
    <property type="entry name" value="TRNA (CYTIDINE(34)-2'-O)-METHYLTRANSFERASE"/>
    <property type="match status" value="1"/>
</dbReference>
<gene>
    <name evidence="9" type="primary">yibK</name>
    <name evidence="6" type="synonym">trmL</name>
    <name evidence="9" type="ORF">XBKQ1_2880021</name>
</gene>
<feature type="binding site" evidence="6 7">
    <location>
        <position position="110"/>
    </location>
    <ligand>
        <name>S-adenosyl-L-methionine</name>
        <dbReference type="ChEBI" id="CHEBI:59789"/>
    </ligand>
</feature>
<keyword evidence="2 6" id="KW-0489">Methyltransferase</keyword>
<dbReference type="Pfam" id="PF00588">
    <property type="entry name" value="SpoU_methylase"/>
    <property type="match status" value="1"/>
</dbReference>
<dbReference type="CDD" id="cd18094">
    <property type="entry name" value="SpoU-like_TrmL"/>
    <property type="match status" value="1"/>
</dbReference>
<feature type="binding site" evidence="6 7">
    <location>
        <position position="88"/>
    </location>
    <ligand>
        <name>S-adenosyl-L-methionine</name>
        <dbReference type="ChEBI" id="CHEBI:59789"/>
    </ligand>
</feature>
<evidence type="ECO:0000256" key="2">
    <source>
        <dbReference type="ARBA" id="ARBA00022603"/>
    </source>
</evidence>
<evidence type="ECO:0000256" key="5">
    <source>
        <dbReference type="ARBA" id="ARBA00022694"/>
    </source>
</evidence>
<dbReference type="InterPro" id="IPR029026">
    <property type="entry name" value="tRNA_m1G_MTases_N"/>
</dbReference>
<evidence type="ECO:0000313" key="9">
    <source>
        <dbReference type="EMBL" id="CDH21006.1"/>
    </source>
</evidence>
<dbReference type="InterPro" id="IPR029028">
    <property type="entry name" value="Alpha/beta_knot_MTases"/>
</dbReference>
<dbReference type="GO" id="GO:0141098">
    <property type="term" value="F:tRNA (cytidine(34)-2'-O)-methyltransferase activity"/>
    <property type="evidence" value="ECO:0007669"/>
    <property type="project" value="RHEA"/>
</dbReference>
<evidence type="ECO:0000256" key="1">
    <source>
        <dbReference type="ARBA" id="ARBA00022490"/>
    </source>
</evidence>
<comment type="similarity">
    <text evidence="6">Belongs to the class IV-like SAM-binding methyltransferase superfamily. RNA methyltransferase TrmH family. TrmL subfamily.</text>
</comment>
<feature type="binding site" evidence="6 7">
    <location>
        <position position="132"/>
    </location>
    <ligand>
        <name>S-adenosyl-L-methionine</name>
        <dbReference type="ChEBI" id="CHEBI:59789"/>
    </ligand>
</feature>
<dbReference type="FunFam" id="3.40.1280.10:FF:000002">
    <property type="entry name" value="Peptidylprolyl isomerase"/>
    <property type="match status" value="1"/>
</dbReference>
<reference evidence="9" key="1">
    <citation type="submission" date="2013-07" db="EMBL/GenBank/DDBJ databases">
        <title>Sub-species coevolution in mutualistic symbiosis.</title>
        <authorList>
            <person name="Murfin K."/>
            <person name="Klassen J."/>
            <person name="Lee M."/>
            <person name="Forst S."/>
            <person name="Stock P."/>
            <person name="Goodrich-Blair H."/>
        </authorList>
    </citation>
    <scope>NUCLEOTIDE SEQUENCE [LARGE SCALE GENOMIC DNA]</scope>
    <source>
        <strain evidence="9">Kraussei Quebec</strain>
    </source>
</reference>
<comment type="function">
    <text evidence="6">Methylates the ribose at the nucleotide 34 wobble position in the two leucyl isoacceptors tRNA(Leu)(CmAA) and tRNA(Leu)(cmnm5UmAA). Catalyzes the methyl transfer from S-adenosyl-L-methionine to the 2'-OH of the wobble nucleotide.</text>
</comment>
<accession>A0A077PJW5</accession>
<dbReference type="EC" id="2.1.1.207" evidence="6"/>
<dbReference type="GO" id="GO:0042802">
    <property type="term" value="F:identical protein binding"/>
    <property type="evidence" value="ECO:0007669"/>
    <property type="project" value="UniProtKB-ARBA"/>
</dbReference>
<dbReference type="NCBIfam" id="NF007683">
    <property type="entry name" value="PRK10358.1"/>
    <property type="match status" value="1"/>
</dbReference>
<evidence type="ECO:0000256" key="3">
    <source>
        <dbReference type="ARBA" id="ARBA00022679"/>
    </source>
</evidence>
<dbReference type="PANTHER" id="PTHR42971:SF1">
    <property type="entry name" value="TRNA (CYTIDINE(34)-2'-O)-METHYLTRANSFERASE"/>
    <property type="match status" value="1"/>
</dbReference>
<dbReference type="InterPro" id="IPR001537">
    <property type="entry name" value="SpoU_MeTrfase"/>
</dbReference>
<keyword evidence="1 6" id="KW-0963">Cytoplasm</keyword>
<dbReference type="GO" id="GO:0002131">
    <property type="term" value="P:wobble position cytosine ribose methylation"/>
    <property type="evidence" value="ECO:0007669"/>
    <property type="project" value="TreeGrafter"/>
</dbReference>
<dbReference type="InterPro" id="IPR016914">
    <property type="entry name" value="TrmL"/>
</dbReference>
<dbReference type="GO" id="GO:0141102">
    <property type="term" value="F:tRNA (5-carboxymethylaminomethyluridine(34)-2'-O)-methyltransferase activity"/>
    <property type="evidence" value="ECO:0007669"/>
    <property type="project" value="RHEA"/>
</dbReference>
<keyword evidence="10" id="KW-1185">Reference proteome</keyword>
<evidence type="ECO:0000313" key="10">
    <source>
        <dbReference type="Proteomes" id="UP000028500"/>
    </source>
</evidence>
<dbReference type="SUPFAM" id="SSF75217">
    <property type="entry name" value="alpha/beta knot"/>
    <property type="match status" value="1"/>
</dbReference>
<feature type="domain" description="tRNA/rRNA methyltransferase SpoU type" evidence="8">
    <location>
        <begin position="2"/>
        <end position="151"/>
    </location>
</feature>
<comment type="catalytic activity">
    <reaction evidence="6">
        <text>cytidine(34) in tRNA + S-adenosyl-L-methionine = 2'-O-methylcytidine(34) in tRNA + S-adenosyl-L-homocysteine + H(+)</text>
        <dbReference type="Rhea" id="RHEA:43084"/>
        <dbReference type="Rhea" id="RHEA-COMP:10331"/>
        <dbReference type="Rhea" id="RHEA-COMP:10332"/>
        <dbReference type="ChEBI" id="CHEBI:15378"/>
        <dbReference type="ChEBI" id="CHEBI:57856"/>
        <dbReference type="ChEBI" id="CHEBI:59789"/>
        <dbReference type="ChEBI" id="CHEBI:74495"/>
        <dbReference type="ChEBI" id="CHEBI:82748"/>
        <dbReference type="EC" id="2.1.1.207"/>
    </reaction>
</comment>
<dbReference type="EMBL" id="CBSY010000210">
    <property type="protein sequence ID" value="CDH21006.1"/>
    <property type="molecule type" value="Genomic_DNA"/>
</dbReference>
<comment type="catalytic activity">
    <reaction evidence="6">
        <text>5-carboxymethylaminomethyluridine(34) in tRNA(Leu) + S-adenosyl-L-methionine = 5-carboxymethylaminomethyl-2'-O-methyluridine(34) in tRNA(Leu) + S-adenosyl-L-homocysteine + H(+)</text>
        <dbReference type="Rhea" id="RHEA:43088"/>
        <dbReference type="Rhea" id="RHEA-COMP:10333"/>
        <dbReference type="Rhea" id="RHEA-COMP:10334"/>
        <dbReference type="ChEBI" id="CHEBI:15378"/>
        <dbReference type="ChEBI" id="CHEBI:57856"/>
        <dbReference type="ChEBI" id="CHEBI:59789"/>
        <dbReference type="ChEBI" id="CHEBI:74508"/>
        <dbReference type="ChEBI" id="CHEBI:74511"/>
        <dbReference type="EC" id="2.1.1.207"/>
    </reaction>
</comment>
<organism evidence="9 10">
    <name type="scientific">Xenorhabdus bovienii str. kraussei Quebec</name>
    <dbReference type="NCBI Taxonomy" id="1398203"/>
    <lineage>
        <taxon>Bacteria</taxon>
        <taxon>Pseudomonadati</taxon>
        <taxon>Pseudomonadota</taxon>
        <taxon>Gammaproteobacteria</taxon>
        <taxon>Enterobacterales</taxon>
        <taxon>Morganellaceae</taxon>
        <taxon>Xenorhabdus</taxon>
    </lineage>
</organism>